<dbReference type="KEGG" id="mmar:MODMU_2569"/>
<gene>
    <name evidence="4" type="ordered locus">MODMU_2569</name>
</gene>
<protein>
    <recommendedName>
        <fullName evidence="3">ANTAR domain-containing protein</fullName>
    </recommendedName>
</protein>
<organism evidence="4 5">
    <name type="scientific">Modestobacter italicus (strain DSM 44449 / CECT 9708 / BC 501)</name>
    <dbReference type="NCBI Taxonomy" id="2732864"/>
    <lineage>
        <taxon>Bacteria</taxon>
        <taxon>Bacillati</taxon>
        <taxon>Actinomycetota</taxon>
        <taxon>Actinomycetes</taxon>
        <taxon>Geodermatophilales</taxon>
        <taxon>Geodermatophilaceae</taxon>
        <taxon>Modestobacter</taxon>
    </lineage>
</organism>
<dbReference type="SMART" id="SM01012">
    <property type="entry name" value="ANTAR"/>
    <property type="match status" value="1"/>
</dbReference>
<dbReference type="Pfam" id="PF13185">
    <property type="entry name" value="GAF_2"/>
    <property type="match status" value="1"/>
</dbReference>
<evidence type="ECO:0000313" key="5">
    <source>
        <dbReference type="Proteomes" id="UP000006461"/>
    </source>
</evidence>
<dbReference type="Gene3D" id="1.10.10.10">
    <property type="entry name" value="Winged helix-like DNA-binding domain superfamily/Winged helix DNA-binding domain"/>
    <property type="match status" value="1"/>
</dbReference>
<dbReference type="eggNOG" id="COG2203">
    <property type="taxonomic scope" value="Bacteria"/>
</dbReference>
<evidence type="ECO:0000313" key="4">
    <source>
        <dbReference type="EMBL" id="CCH87998.1"/>
    </source>
</evidence>
<feature type="domain" description="ANTAR" evidence="3">
    <location>
        <begin position="197"/>
        <end position="258"/>
    </location>
</feature>
<keyword evidence="5" id="KW-1185">Reference proteome</keyword>
<dbReference type="STRING" id="477641.MODMU_2569"/>
<sequence>MWHHRWIVHNRSALERPLTQEARTVHAPLTTLTRLGADLTAGAGSAAMVERLVDDLARPYAVDFSVRYEAAPAERALTLHDTTGIAARHLPALEVVHLGEAVCGMVAQQRRPEAHGRVDADPDPRLALARELDATAYASFPLTAGATLLGTLSVGSRTRPRFEPEELTVLGLAADLVAAAAAREQDTAALDAAVTARAVAEERQRHLEAALVSNRTIAMAIGIVMARKALTDDAAQRWLAEASQRRNTKMRTLAEQIVFTGSLDL</sequence>
<dbReference type="AlphaFoldDB" id="I4EX85"/>
<dbReference type="InterPro" id="IPR003018">
    <property type="entry name" value="GAF"/>
</dbReference>
<name>I4EX85_MODI5</name>
<dbReference type="InterPro" id="IPR029016">
    <property type="entry name" value="GAF-like_dom_sf"/>
</dbReference>
<dbReference type="InterPro" id="IPR036388">
    <property type="entry name" value="WH-like_DNA-bd_sf"/>
</dbReference>
<reference evidence="4 5" key="1">
    <citation type="journal article" date="2012" name="J. Bacteriol.">
        <title>Genome Sequence of Radiation-Resistant Modestobacter marinus Strain BC501, a Representative Actinobacterium That Thrives on Calcareous Stone Surfaces.</title>
        <authorList>
            <person name="Normand P."/>
            <person name="Gury J."/>
            <person name="Pujic P."/>
            <person name="Chouaia B."/>
            <person name="Crotti E."/>
            <person name="Brusetti L."/>
            <person name="Daffonchio D."/>
            <person name="Vacherie B."/>
            <person name="Barbe V."/>
            <person name="Medigue C."/>
            <person name="Calteau A."/>
            <person name="Ghodhbane-Gtari F."/>
            <person name="Essoussi I."/>
            <person name="Nouioui I."/>
            <person name="Abbassi-Ghozzi I."/>
            <person name="Gtari M."/>
        </authorList>
    </citation>
    <scope>NUCLEOTIDE SEQUENCE [LARGE SCALE GENOMIC DNA]</scope>
    <source>
        <strain evidence="5">BC 501</strain>
    </source>
</reference>
<keyword evidence="2" id="KW-0804">Transcription</keyword>
<dbReference type="InterPro" id="IPR005561">
    <property type="entry name" value="ANTAR"/>
</dbReference>
<dbReference type="PROSITE" id="PS50921">
    <property type="entry name" value="ANTAR"/>
    <property type="match status" value="1"/>
</dbReference>
<evidence type="ECO:0000256" key="1">
    <source>
        <dbReference type="ARBA" id="ARBA00023015"/>
    </source>
</evidence>
<dbReference type="SMART" id="SM00065">
    <property type="entry name" value="GAF"/>
    <property type="match status" value="1"/>
</dbReference>
<keyword evidence="1" id="KW-0805">Transcription regulation</keyword>
<dbReference type="Proteomes" id="UP000006461">
    <property type="component" value="Chromosome"/>
</dbReference>
<dbReference type="Pfam" id="PF03861">
    <property type="entry name" value="ANTAR"/>
    <property type="match status" value="1"/>
</dbReference>
<dbReference type="EMBL" id="FO203431">
    <property type="protein sequence ID" value="CCH87998.1"/>
    <property type="molecule type" value="Genomic_DNA"/>
</dbReference>
<dbReference type="SUPFAM" id="SSF55781">
    <property type="entry name" value="GAF domain-like"/>
    <property type="match status" value="1"/>
</dbReference>
<proteinExistence type="predicted"/>
<accession>I4EX85</accession>
<evidence type="ECO:0000256" key="2">
    <source>
        <dbReference type="ARBA" id="ARBA00023163"/>
    </source>
</evidence>
<dbReference type="Gene3D" id="3.30.450.40">
    <property type="match status" value="1"/>
</dbReference>
<dbReference type="GO" id="GO:0003723">
    <property type="term" value="F:RNA binding"/>
    <property type="evidence" value="ECO:0007669"/>
    <property type="project" value="InterPro"/>
</dbReference>
<evidence type="ECO:0000259" key="3">
    <source>
        <dbReference type="PROSITE" id="PS50921"/>
    </source>
</evidence>
<dbReference type="HOGENOM" id="CLU_1048943_0_0_11"/>